<dbReference type="GO" id="GO:0006487">
    <property type="term" value="P:protein N-linked glycosylation"/>
    <property type="evidence" value="ECO:0007669"/>
    <property type="project" value="TreeGrafter"/>
</dbReference>
<evidence type="ECO:0000256" key="6">
    <source>
        <dbReference type="PIRSR" id="PIRSR018153-1"/>
    </source>
</evidence>
<evidence type="ECO:0000256" key="1">
    <source>
        <dbReference type="ARBA" id="ARBA00004606"/>
    </source>
</evidence>
<organism evidence="9 10">
    <name type="scientific">Sungouiella intermedia</name>
    <dbReference type="NCBI Taxonomy" id="45354"/>
    <lineage>
        <taxon>Eukaryota</taxon>
        <taxon>Fungi</taxon>
        <taxon>Dikarya</taxon>
        <taxon>Ascomycota</taxon>
        <taxon>Saccharomycotina</taxon>
        <taxon>Pichiomycetes</taxon>
        <taxon>Metschnikowiaceae</taxon>
        <taxon>Sungouiella</taxon>
    </lineage>
</organism>
<accession>A0A1L0C039</accession>
<dbReference type="GO" id="GO:0006493">
    <property type="term" value="P:protein O-linked glycosylation"/>
    <property type="evidence" value="ECO:0007669"/>
    <property type="project" value="TreeGrafter"/>
</dbReference>
<feature type="chain" id="PRO_5012159510" evidence="8">
    <location>
        <begin position="31"/>
        <end position="413"/>
    </location>
</feature>
<evidence type="ECO:0000256" key="3">
    <source>
        <dbReference type="ARBA" id="ARBA00022676"/>
    </source>
</evidence>
<dbReference type="GO" id="GO:0005794">
    <property type="term" value="C:Golgi apparatus"/>
    <property type="evidence" value="ECO:0007669"/>
    <property type="project" value="TreeGrafter"/>
</dbReference>
<dbReference type="PANTHER" id="PTHR31121">
    <property type="entry name" value="ALPHA-1,2 MANNOSYLTRANSFERASE KTR1"/>
    <property type="match status" value="1"/>
</dbReference>
<dbReference type="GO" id="GO:0000026">
    <property type="term" value="F:alpha-1,2-mannosyltransferase activity"/>
    <property type="evidence" value="ECO:0007669"/>
    <property type="project" value="TreeGrafter"/>
</dbReference>
<gene>
    <name evidence="9" type="ORF">SAMEA4029010_CIC11G00000002360</name>
</gene>
<dbReference type="Gene3D" id="3.90.550.10">
    <property type="entry name" value="Spore Coat Polysaccharide Biosynthesis Protein SpsA, Chain A"/>
    <property type="match status" value="1"/>
</dbReference>
<dbReference type="PANTHER" id="PTHR31121:SF6">
    <property type="entry name" value="ALPHA-1,2 MANNOSYLTRANSFERASE KTR1"/>
    <property type="match status" value="1"/>
</dbReference>
<dbReference type="Proteomes" id="UP000182334">
    <property type="component" value="Chromosome V"/>
</dbReference>
<dbReference type="GO" id="GO:0016020">
    <property type="term" value="C:membrane"/>
    <property type="evidence" value="ECO:0007669"/>
    <property type="project" value="UniProtKB-SubCell"/>
</dbReference>
<reference evidence="9 10" key="1">
    <citation type="submission" date="2016-10" db="EMBL/GenBank/DDBJ databases">
        <authorList>
            <person name="de Groot N.N."/>
        </authorList>
    </citation>
    <scope>NUCLEOTIDE SEQUENCE [LARGE SCALE GENOMIC DNA]</scope>
    <source>
        <strain evidence="9 10">CBS 141442</strain>
    </source>
</reference>
<name>A0A1L0C039_9ASCO</name>
<dbReference type="PIRSF" id="PIRSF018153">
    <property type="entry name" value="Glyco_trans_15"/>
    <property type="match status" value="1"/>
</dbReference>
<dbReference type="Pfam" id="PF01793">
    <property type="entry name" value="Glyco_transf_15"/>
    <property type="match status" value="1"/>
</dbReference>
<evidence type="ECO:0000256" key="4">
    <source>
        <dbReference type="ARBA" id="ARBA00022679"/>
    </source>
</evidence>
<comment type="subcellular location">
    <subcellularLocation>
        <location evidence="1">Membrane</location>
        <topology evidence="1">Single-pass type II membrane protein</topology>
    </subcellularLocation>
</comment>
<keyword evidence="5" id="KW-0812">Transmembrane</keyword>
<evidence type="ECO:0000256" key="2">
    <source>
        <dbReference type="ARBA" id="ARBA00007677"/>
    </source>
</evidence>
<dbReference type="EMBL" id="LT635760">
    <property type="protein sequence ID" value="SGZ56050.1"/>
    <property type="molecule type" value="Genomic_DNA"/>
</dbReference>
<keyword evidence="4" id="KW-0808">Transferase</keyword>
<comment type="similarity">
    <text evidence="2">Belongs to the glycosyltransferase 15 family.</text>
</comment>
<dbReference type="STRING" id="45354.A0A1L0C039"/>
<sequence length="413" mass="47752">MATPRAGGRYVRLALFAIVLLFCGYSLNRGSPISNNGAASVIPRNDQGTSPDGPEQVVVEHGEKAEPVDNQEDSHAPVKSSNKAAGAKGTVKAALVALARNSDIASMSNSIKQIEQRFNKNYNYDWVFLNDEPFDSDFKKAISAIVSGEAKFGTVSKEHWSYPDWIDKEKAAYAREDMVQRRIIYGGSVSYRHMCRYESGFFYRHELMKDYEYYWRVDPDIKLYCDIDYDVFQYMKDNNKKYGFTISLHEYQETIPTLWETTKEFIDENPQYLDEDNNMAWISDDKGKSYNGCHFWSNFEIASLDFFRSEAYNKYFEHLDKAGGFFYERWGDAPVHSIAVSLFMPKDQIHYFNDIGYFHVPFTNCPVDEATRLAKNCVCQPKKDFTWRGHSCTPRFHTLLGLKRPKGWENFTE</sequence>
<feature type="active site" description="Nucleophile" evidence="6">
    <location>
        <position position="300"/>
    </location>
</feature>
<dbReference type="InterPro" id="IPR029044">
    <property type="entry name" value="Nucleotide-diphossugar_trans"/>
</dbReference>
<evidence type="ECO:0000313" key="9">
    <source>
        <dbReference type="EMBL" id="SGZ56050.1"/>
    </source>
</evidence>
<dbReference type="AlphaFoldDB" id="A0A1L0C039"/>
<evidence type="ECO:0000256" key="5">
    <source>
        <dbReference type="ARBA" id="ARBA00022968"/>
    </source>
</evidence>
<evidence type="ECO:0000256" key="8">
    <source>
        <dbReference type="SAM" id="SignalP"/>
    </source>
</evidence>
<keyword evidence="10" id="KW-1185">Reference proteome</keyword>
<proteinExistence type="inferred from homology"/>
<evidence type="ECO:0000313" key="10">
    <source>
        <dbReference type="Proteomes" id="UP000182334"/>
    </source>
</evidence>
<protein>
    <submittedName>
        <fullName evidence="9">CIC11C00000002360</fullName>
    </submittedName>
</protein>
<feature type="signal peptide" evidence="8">
    <location>
        <begin position="1"/>
        <end position="30"/>
    </location>
</feature>
<keyword evidence="3" id="KW-0328">Glycosyltransferase</keyword>
<evidence type="ECO:0000256" key="7">
    <source>
        <dbReference type="SAM" id="MobiDB-lite"/>
    </source>
</evidence>
<dbReference type="InterPro" id="IPR002685">
    <property type="entry name" value="Glyco_trans_15"/>
</dbReference>
<dbReference type="OrthoDB" id="439943at2759"/>
<feature type="compositionally biased region" description="Basic and acidic residues" evidence="7">
    <location>
        <begin position="58"/>
        <end position="76"/>
    </location>
</feature>
<keyword evidence="8" id="KW-0732">Signal</keyword>
<dbReference type="FunFam" id="3.90.550.10:FF:000051">
    <property type="entry name" value="Alpha-1,2-mannosyltransferase (Ktr4)"/>
    <property type="match status" value="1"/>
</dbReference>
<dbReference type="SUPFAM" id="SSF53448">
    <property type="entry name" value="Nucleotide-diphospho-sugar transferases"/>
    <property type="match status" value="1"/>
</dbReference>
<feature type="region of interest" description="Disordered" evidence="7">
    <location>
        <begin position="35"/>
        <end position="85"/>
    </location>
</feature>
<dbReference type="GO" id="GO:0000032">
    <property type="term" value="P:cell wall mannoprotein biosynthetic process"/>
    <property type="evidence" value="ECO:0007669"/>
    <property type="project" value="TreeGrafter"/>
</dbReference>
<keyword evidence="5" id="KW-0735">Signal-anchor</keyword>